<name>A0A934M349_9CLOT</name>
<feature type="transmembrane region" description="Helical" evidence="1">
    <location>
        <begin position="223"/>
        <end position="242"/>
    </location>
</feature>
<keyword evidence="1" id="KW-1133">Transmembrane helix</keyword>
<keyword evidence="1" id="KW-0472">Membrane</keyword>
<evidence type="ECO:0000313" key="2">
    <source>
        <dbReference type="EMBL" id="MBI6875174.1"/>
    </source>
</evidence>
<proteinExistence type="predicted"/>
<dbReference type="CDD" id="cd21808">
    <property type="entry name" value="ABC-2_lan_permease_MutG"/>
    <property type="match status" value="1"/>
</dbReference>
<dbReference type="AlphaFoldDB" id="A0A934M349"/>
<keyword evidence="3" id="KW-1185">Reference proteome</keyword>
<evidence type="ECO:0000256" key="1">
    <source>
        <dbReference type="SAM" id="Phobius"/>
    </source>
</evidence>
<dbReference type="RefSeq" id="WP_211144528.1">
    <property type="nucleotide sequence ID" value="NZ_JAEEGB010000038.1"/>
</dbReference>
<accession>A0A934M349</accession>
<evidence type="ECO:0000313" key="3">
    <source>
        <dbReference type="Proteomes" id="UP000622687"/>
    </source>
</evidence>
<keyword evidence="1" id="KW-0812">Transmembrane</keyword>
<gene>
    <name evidence="2" type="ORF">I6U51_21095</name>
</gene>
<reference evidence="2" key="1">
    <citation type="submission" date="2020-12" db="EMBL/GenBank/DDBJ databases">
        <title>Clostridium thailandense sp. nov., a novel acetogenic bacterium isolated from peat land soil in Thailand.</title>
        <authorList>
            <person name="Chaikitkaew S."/>
            <person name="Birkeland N.K."/>
        </authorList>
    </citation>
    <scope>NUCLEOTIDE SEQUENCE</scope>
    <source>
        <strain evidence="2">DSM 17425</strain>
    </source>
</reference>
<organism evidence="2 3">
    <name type="scientific">Clostridium aciditolerans</name>
    <dbReference type="NCBI Taxonomy" id="339861"/>
    <lineage>
        <taxon>Bacteria</taxon>
        <taxon>Bacillati</taxon>
        <taxon>Bacillota</taxon>
        <taxon>Clostridia</taxon>
        <taxon>Eubacteriales</taxon>
        <taxon>Clostridiaceae</taxon>
        <taxon>Clostridium</taxon>
    </lineage>
</organism>
<feature type="transmembrane region" description="Helical" evidence="1">
    <location>
        <begin position="164"/>
        <end position="184"/>
    </location>
</feature>
<dbReference type="EMBL" id="JAEEGB010000038">
    <property type="protein sequence ID" value="MBI6875174.1"/>
    <property type="molecule type" value="Genomic_DNA"/>
</dbReference>
<sequence length="251" mass="28383">MKTFFRLIRADFQKIRRSPLYWIHIVIPMLMVILFLSYYSFSSASSHGKVGGYIEVLAIGFPLLIGIISANAVEQEALAGRFQELLMARYKLMSFFSKLCMLLLLAFGALLAAVGGFAFGFQFLLHQNMFSIVFYGKMILILFSSQIFLYLLHILCSFRFGSGASIGLGIAESLVAALMLTGLGDGIWKWIPCSWGARLCNYYMLWNTNNSGISIFMKESESGVLICFVMTVLLLLSSFLWFRYFEGRNEN</sequence>
<dbReference type="Pfam" id="PF12730">
    <property type="entry name" value="ABC2_membrane_4"/>
    <property type="match status" value="1"/>
</dbReference>
<feature type="transmembrane region" description="Helical" evidence="1">
    <location>
        <begin position="132"/>
        <end position="152"/>
    </location>
</feature>
<feature type="transmembrane region" description="Helical" evidence="1">
    <location>
        <begin position="21"/>
        <end position="41"/>
    </location>
</feature>
<dbReference type="NCBIfam" id="TIGR03733">
    <property type="entry name" value="lanti_perm_MutG"/>
    <property type="match status" value="1"/>
</dbReference>
<feature type="transmembrane region" description="Helical" evidence="1">
    <location>
        <begin position="95"/>
        <end position="120"/>
    </location>
</feature>
<feature type="transmembrane region" description="Helical" evidence="1">
    <location>
        <begin position="53"/>
        <end position="74"/>
    </location>
</feature>
<protein>
    <submittedName>
        <fullName evidence="2">Lantibiotic immunity ABC transporter MutG family permease subunit</fullName>
    </submittedName>
</protein>
<dbReference type="Proteomes" id="UP000622687">
    <property type="component" value="Unassembled WGS sequence"/>
</dbReference>
<comment type="caution">
    <text evidence="2">The sequence shown here is derived from an EMBL/GenBank/DDBJ whole genome shotgun (WGS) entry which is preliminary data.</text>
</comment>
<dbReference type="InterPro" id="IPR022294">
    <property type="entry name" value="ABC-transptr_permeasesu"/>
</dbReference>